<sequence length="122" mass="13395">MDTARPVHPLRVHGESIRGLLLLLLLLLFVVQCSLLSCCLAHAAAAADAVDRDDPVVTATAGRGRRFLPSPALQLHSVQVNVAAHPWSKERRRSRRRRRRRAATLMAVSKHQVPTGANPDSN</sequence>
<accession>A0A0E0FL96</accession>
<reference evidence="2" key="1">
    <citation type="submission" date="2015-04" db="UniProtKB">
        <authorList>
            <consortium name="EnsemblPlants"/>
        </authorList>
    </citation>
    <scope>IDENTIFICATION</scope>
    <source>
        <strain evidence="2">SL10</strain>
    </source>
</reference>
<evidence type="ECO:0000313" key="3">
    <source>
        <dbReference type="Proteomes" id="UP000006591"/>
    </source>
</evidence>
<dbReference type="Gramene" id="ONIVA01G16930.1">
    <property type="protein sequence ID" value="ONIVA01G16930.1"/>
    <property type="gene ID" value="ONIVA01G16930"/>
</dbReference>
<reference evidence="2" key="2">
    <citation type="submission" date="2018-04" db="EMBL/GenBank/DDBJ databases">
        <title>OnivRS2 (Oryza nivara Reference Sequence Version 2).</title>
        <authorList>
            <person name="Zhang J."/>
            <person name="Kudrna D."/>
            <person name="Lee S."/>
            <person name="Talag J."/>
            <person name="Rajasekar S."/>
            <person name="Welchert J."/>
            <person name="Hsing Y.-I."/>
            <person name="Wing R.A."/>
        </authorList>
    </citation>
    <scope>NUCLEOTIDE SEQUENCE [LARGE SCALE GENOMIC DNA]</scope>
</reference>
<dbReference type="HOGENOM" id="CLU_2240529_0_0_1"/>
<dbReference type="AlphaFoldDB" id="A0A0E0FL96"/>
<evidence type="ECO:0000313" key="2">
    <source>
        <dbReference type="EnsemblPlants" id="ONIVA01G16930.1"/>
    </source>
</evidence>
<keyword evidence="3" id="KW-1185">Reference proteome</keyword>
<name>A0A0E0FL96_ORYNI</name>
<feature type="compositionally biased region" description="Basic residues" evidence="1">
    <location>
        <begin position="90"/>
        <end position="102"/>
    </location>
</feature>
<feature type="region of interest" description="Disordered" evidence="1">
    <location>
        <begin position="84"/>
        <end position="122"/>
    </location>
</feature>
<organism evidence="2">
    <name type="scientific">Oryza nivara</name>
    <name type="common">Indian wild rice</name>
    <name type="synonym">Oryza sativa f. spontanea</name>
    <dbReference type="NCBI Taxonomy" id="4536"/>
    <lineage>
        <taxon>Eukaryota</taxon>
        <taxon>Viridiplantae</taxon>
        <taxon>Streptophyta</taxon>
        <taxon>Embryophyta</taxon>
        <taxon>Tracheophyta</taxon>
        <taxon>Spermatophyta</taxon>
        <taxon>Magnoliopsida</taxon>
        <taxon>Liliopsida</taxon>
        <taxon>Poales</taxon>
        <taxon>Poaceae</taxon>
        <taxon>BOP clade</taxon>
        <taxon>Oryzoideae</taxon>
        <taxon>Oryzeae</taxon>
        <taxon>Oryzinae</taxon>
        <taxon>Oryza</taxon>
    </lineage>
</organism>
<protein>
    <submittedName>
        <fullName evidence="2">Uncharacterized protein</fullName>
    </submittedName>
</protein>
<dbReference type="eggNOG" id="ENOG502R61S">
    <property type="taxonomic scope" value="Eukaryota"/>
</dbReference>
<dbReference type="OMA" id="AHPWSKE"/>
<proteinExistence type="predicted"/>
<dbReference type="EnsemblPlants" id="ONIVA01G16930.1">
    <property type="protein sequence ID" value="ONIVA01G16930.1"/>
    <property type="gene ID" value="ONIVA01G16930"/>
</dbReference>
<dbReference type="Proteomes" id="UP000006591">
    <property type="component" value="Chromosome 1"/>
</dbReference>
<evidence type="ECO:0000256" key="1">
    <source>
        <dbReference type="SAM" id="MobiDB-lite"/>
    </source>
</evidence>